<evidence type="ECO:0000313" key="2">
    <source>
        <dbReference type="Proteomes" id="UP001057336"/>
    </source>
</evidence>
<dbReference type="AlphaFoldDB" id="A0A9X9I5L2"/>
<gene>
    <name evidence="1" type="ORF">KCG53_09895</name>
</gene>
<protein>
    <submittedName>
        <fullName evidence="1">Uncharacterized protein</fullName>
    </submittedName>
</protein>
<dbReference type="EMBL" id="CP073118">
    <property type="protein sequence ID" value="UTG75433.1"/>
    <property type="molecule type" value="Genomic_DNA"/>
</dbReference>
<organism evidence="1 2">
    <name type="scientific">Neisseria subflava</name>
    <dbReference type="NCBI Taxonomy" id="28449"/>
    <lineage>
        <taxon>Bacteria</taxon>
        <taxon>Pseudomonadati</taxon>
        <taxon>Pseudomonadota</taxon>
        <taxon>Betaproteobacteria</taxon>
        <taxon>Neisseriales</taxon>
        <taxon>Neisseriaceae</taxon>
        <taxon>Neisseria</taxon>
    </lineage>
</organism>
<dbReference type="Proteomes" id="UP001057336">
    <property type="component" value="Chromosome"/>
</dbReference>
<reference evidence="1" key="1">
    <citation type="submission" date="2021-04" db="EMBL/GenBank/DDBJ databases">
        <title>Characterizing Neisseria spp. as novel respiratory pathobionts in bronchiectasis.</title>
        <authorList>
            <person name="Li L."/>
            <person name="Mac Aogain M."/>
            <person name="Xu T."/>
            <person name="Jaggi T.K."/>
            <person name="Chan L.Y."/>
            <person name="Keir H.R."/>
            <person name="Dicker A.J."/>
            <person name="Qu J."/>
            <person name="Liu Y."/>
            <person name="Chen H.S."/>
            <person name="Koh M.S."/>
            <person name="Ong T.H."/>
            <person name="Lim A.Y.H."/>
            <person name="Abisheganaden J."/>
            <person name="Low T.B."/>
            <person name="Oliver B.G."/>
            <person name="Tan N.S."/>
            <person name="Fang M."/>
            <person name="Chalmers J.D."/>
            <person name="Chotirmall S.H."/>
        </authorList>
    </citation>
    <scope>NUCLEOTIDE SEQUENCE</scope>
    <source>
        <strain evidence="1">CG0073</strain>
    </source>
</reference>
<accession>A0A9X9I5L2</accession>
<proteinExistence type="predicted"/>
<sequence length="58" mass="6601">MKALLDLVGYRGRVQVNPEPFFPKSVYMLIPNIIHPPKNPDNPFESSGIPRGRLLRTI</sequence>
<evidence type="ECO:0000313" key="1">
    <source>
        <dbReference type="EMBL" id="UTG75433.1"/>
    </source>
</evidence>
<name>A0A9X9I5L2_NEISU</name>